<gene>
    <name evidence="1" type="ORF">K6Y31_19090</name>
</gene>
<evidence type="ECO:0000313" key="1">
    <source>
        <dbReference type="EMBL" id="MCE2596883.1"/>
    </source>
</evidence>
<proteinExistence type="predicted"/>
<dbReference type="Proteomes" id="UP001201273">
    <property type="component" value="Unassembled WGS sequence"/>
</dbReference>
<sequence>MSIASDRLLFPKVLVFDPAVPRTEAPIIDLEEAELTIEKVIKPQSLPPSVHEYLNPRVRTSYYFEHDKK</sequence>
<evidence type="ECO:0000313" key="2">
    <source>
        <dbReference type="Proteomes" id="UP001201273"/>
    </source>
</evidence>
<protein>
    <submittedName>
        <fullName evidence="1">Uncharacterized protein</fullName>
    </submittedName>
</protein>
<name>A0ABS8WGP0_9GAMM</name>
<accession>A0ABS8WGP0</accession>
<keyword evidence="2" id="KW-1185">Reference proteome</keyword>
<organism evidence="1 2">
    <name type="scientific">Motilimonas cestriensis</name>
    <dbReference type="NCBI Taxonomy" id="2742685"/>
    <lineage>
        <taxon>Bacteria</taxon>
        <taxon>Pseudomonadati</taxon>
        <taxon>Pseudomonadota</taxon>
        <taxon>Gammaproteobacteria</taxon>
        <taxon>Alteromonadales</taxon>
        <taxon>Alteromonadales genera incertae sedis</taxon>
        <taxon>Motilimonas</taxon>
    </lineage>
</organism>
<dbReference type="RefSeq" id="WP_233054639.1">
    <property type="nucleotide sequence ID" value="NZ_JAIMJA010000027.1"/>
</dbReference>
<comment type="caution">
    <text evidence="1">The sequence shown here is derived from an EMBL/GenBank/DDBJ whole genome shotgun (WGS) entry which is preliminary data.</text>
</comment>
<dbReference type="EMBL" id="JAIMJA010000027">
    <property type="protein sequence ID" value="MCE2596883.1"/>
    <property type="molecule type" value="Genomic_DNA"/>
</dbReference>
<reference evidence="1 2" key="1">
    <citation type="journal article" date="2022" name="Environ. Microbiol. Rep.">
        <title>Eco-phylogenetic analyses reveal divergent evolution of vitamin B12 metabolism in the marine bacterial family 'Psychromonadaceae'.</title>
        <authorList>
            <person name="Jin X."/>
            <person name="Yang Y."/>
            <person name="Cao H."/>
            <person name="Gao B."/>
            <person name="Zhao Z."/>
        </authorList>
    </citation>
    <scope>NUCLEOTIDE SEQUENCE [LARGE SCALE GENOMIC DNA]</scope>
    <source>
        <strain evidence="1 2">MKS20</strain>
    </source>
</reference>